<dbReference type="EnsemblPlants" id="AVESA.00010b.r2.7DG1393280.1">
    <property type="protein sequence ID" value="AVESA.00010b.r2.7DG1393280.1.CDS"/>
    <property type="gene ID" value="AVESA.00010b.r2.7DG1393280"/>
</dbReference>
<reference evidence="1" key="1">
    <citation type="submission" date="2021-05" db="EMBL/GenBank/DDBJ databases">
        <authorList>
            <person name="Scholz U."/>
            <person name="Mascher M."/>
            <person name="Fiebig A."/>
        </authorList>
    </citation>
    <scope>NUCLEOTIDE SEQUENCE [LARGE SCALE GENOMIC DNA]</scope>
</reference>
<name>A0ACD6AK40_AVESA</name>
<keyword evidence="2" id="KW-1185">Reference proteome</keyword>
<proteinExistence type="predicted"/>
<organism evidence="1 2">
    <name type="scientific">Avena sativa</name>
    <name type="common">Oat</name>
    <dbReference type="NCBI Taxonomy" id="4498"/>
    <lineage>
        <taxon>Eukaryota</taxon>
        <taxon>Viridiplantae</taxon>
        <taxon>Streptophyta</taxon>
        <taxon>Embryophyta</taxon>
        <taxon>Tracheophyta</taxon>
        <taxon>Spermatophyta</taxon>
        <taxon>Magnoliopsida</taxon>
        <taxon>Liliopsida</taxon>
        <taxon>Poales</taxon>
        <taxon>Poaceae</taxon>
        <taxon>BOP clade</taxon>
        <taxon>Pooideae</taxon>
        <taxon>Poodae</taxon>
        <taxon>Poeae</taxon>
        <taxon>Poeae Chloroplast Group 1 (Aveneae type)</taxon>
        <taxon>Aveninae</taxon>
        <taxon>Avena</taxon>
    </lineage>
</organism>
<evidence type="ECO:0000313" key="1">
    <source>
        <dbReference type="EnsemblPlants" id="AVESA.00010b.r2.7DG1393280.1.CDS"/>
    </source>
</evidence>
<sequence>MVFSPPAEVMDMHMEIDLELDPEDLHPTVPLKKVPAGDIFEAARAGDCSRLALLLEAGANVNARDRWDSVPLYYACLAGHADAARMLLQAGAVCAERTFDGDRCHYAALNLDLRSLLKSFEARPPPLAPLPAALRTTFLTCPANRNAFLDMMLQGSATAEAAALAEAAGFGPTDAASSAHLVPPDITFYVGGKPIEAHRAILCARSPFFEKKFNGDWKDRKELRFSEKRLSFSALYNLIHSFYADRLEAPVDDMESLSLICKVCKCEELRKLVDKEIVHHRFAPYKATRKLDLVESQTRFVLQGQSLPPEDRLPSALQRLLDNCLANSRQEDYCNNVPNETHRNSEDDDHADLIVKVDDRVFRCHQVILASRSEYFKARISRMVGFLEGNNGSLGLPFLEAHDLSVEAFEKMLEYMYTDKVEHMDPILAEELFDVASRYLLFPLKRVVADLLLPNLAHVSPAELCHWLMLSDIYGVVKIREYCLDIIACNFEMFAHTREFRALLLTLPPPSADDALRTTRPSAPGGTGNTEQGNVLDDLREKWLEAEAAELDKRDQSAALFDKRLEVLMSVAEREADDDDTGLQ</sequence>
<accession>A0ACD6AK40</accession>
<evidence type="ECO:0000313" key="2">
    <source>
        <dbReference type="Proteomes" id="UP001732700"/>
    </source>
</evidence>
<dbReference type="Proteomes" id="UP001732700">
    <property type="component" value="Chromosome 7D"/>
</dbReference>
<reference evidence="1" key="2">
    <citation type="submission" date="2025-09" db="UniProtKB">
        <authorList>
            <consortium name="EnsemblPlants"/>
        </authorList>
    </citation>
    <scope>IDENTIFICATION</scope>
</reference>
<protein>
    <submittedName>
        <fullName evidence="1">Uncharacterized protein</fullName>
    </submittedName>
</protein>